<gene>
    <name evidence="1" type="ORF">BOTBODRAFT_27638</name>
</gene>
<name>A0A067MX74_BOTB1</name>
<dbReference type="HOGENOM" id="CLU_1424635_0_0_1"/>
<accession>A0A067MX74</accession>
<dbReference type="AlphaFoldDB" id="A0A067MX74"/>
<protein>
    <submittedName>
        <fullName evidence="1">Uncharacterized protein</fullName>
    </submittedName>
</protein>
<proteinExistence type="predicted"/>
<reference evidence="2" key="1">
    <citation type="journal article" date="2014" name="Proc. Natl. Acad. Sci. U.S.A.">
        <title>Extensive sampling of basidiomycete genomes demonstrates inadequacy of the white-rot/brown-rot paradigm for wood decay fungi.</title>
        <authorList>
            <person name="Riley R."/>
            <person name="Salamov A.A."/>
            <person name="Brown D.W."/>
            <person name="Nagy L.G."/>
            <person name="Floudas D."/>
            <person name="Held B.W."/>
            <person name="Levasseur A."/>
            <person name="Lombard V."/>
            <person name="Morin E."/>
            <person name="Otillar R."/>
            <person name="Lindquist E.A."/>
            <person name="Sun H."/>
            <person name="LaButti K.M."/>
            <person name="Schmutz J."/>
            <person name="Jabbour D."/>
            <person name="Luo H."/>
            <person name="Baker S.E."/>
            <person name="Pisabarro A.G."/>
            <person name="Walton J.D."/>
            <person name="Blanchette R.A."/>
            <person name="Henrissat B."/>
            <person name="Martin F."/>
            <person name="Cullen D."/>
            <person name="Hibbett D.S."/>
            <person name="Grigoriev I.V."/>
        </authorList>
    </citation>
    <scope>NUCLEOTIDE SEQUENCE [LARGE SCALE GENOMIC DNA]</scope>
    <source>
        <strain evidence="2">FD-172 SS1</strain>
    </source>
</reference>
<keyword evidence="2" id="KW-1185">Reference proteome</keyword>
<dbReference type="InParanoid" id="A0A067MX74"/>
<evidence type="ECO:0000313" key="1">
    <source>
        <dbReference type="EMBL" id="KDQ20219.1"/>
    </source>
</evidence>
<sequence>SNPLPSEQFMDMLGALESLSRLMHAPHLQGFHPFRTIPIVLLRNGCVSLEPVWVAGSEPFLPDQFSALVRCRYYHRIASLHLRSQQETLNHGIPGQEKLFKSMGGLRVAIGCVDWLLYPHTSYTAEMIRHFRSLREICLWKTACFQLRYMAIGVGGVYWIDLDRLRYWSEARAPIYSIELQSIKWNFLAVL</sequence>
<evidence type="ECO:0000313" key="2">
    <source>
        <dbReference type="Proteomes" id="UP000027195"/>
    </source>
</evidence>
<organism evidence="1 2">
    <name type="scientific">Botryobasidium botryosum (strain FD-172 SS1)</name>
    <dbReference type="NCBI Taxonomy" id="930990"/>
    <lineage>
        <taxon>Eukaryota</taxon>
        <taxon>Fungi</taxon>
        <taxon>Dikarya</taxon>
        <taxon>Basidiomycota</taxon>
        <taxon>Agaricomycotina</taxon>
        <taxon>Agaricomycetes</taxon>
        <taxon>Cantharellales</taxon>
        <taxon>Botryobasidiaceae</taxon>
        <taxon>Botryobasidium</taxon>
    </lineage>
</organism>
<dbReference type="EMBL" id="KL198018">
    <property type="protein sequence ID" value="KDQ20219.1"/>
    <property type="molecule type" value="Genomic_DNA"/>
</dbReference>
<feature type="non-terminal residue" evidence="1">
    <location>
        <position position="1"/>
    </location>
</feature>
<dbReference type="Proteomes" id="UP000027195">
    <property type="component" value="Unassembled WGS sequence"/>
</dbReference>